<dbReference type="PANTHER" id="PTHR43298">
    <property type="entry name" value="MULTIDRUG RESISTANCE PROTEIN NORM-RELATED"/>
    <property type="match status" value="1"/>
</dbReference>
<dbReference type="GO" id="GO:0015297">
    <property type="term" value="F:antiporter activity"/>
    <property type="evidence" value="ECO:0007669"/>
    <property type="project" value="InterPro"/>
</dbReference>
<sequence>MRRPLHLVTLVVSLRELVIGGFLEAEALVTPSRLAAGRAGARVGAAVAEERLVREDVPALFRGRSNTAAVWKVAWPAVSIGLLRTALGQVDAYQIGRLGSVELQAIGAASFAVWLVYILGELSSVGVHALSSEAEGAGDRGAIASAIAQGLWFSLLTSVLTAALASRSAIAAYFRLVGVSDPKVAEAGNAYVRVTAAWGALPLSASACASAGFKGIGETRAALVIAALCVVLNAGLNCLLIPPLGVAGAAWATNIAAAIACVTSLVVLRRDFGVAVVPRRPSLRAMRQIAAIGTPLASSGALFSFVYIILGRFVASVDPLYLASLGVGHRLEAVAYTVGEGYAVGTATVVGQWLGTKRPKDARRAADAAARVAIATMVPIALLTLAFAPSAAAFFADDPMVSRGAASYLRIVAFVFPLMAVESVFEGACLGAQQTLSTFLITLVGSGMRIPLALLLLRHLGVDGIWAAIALTTLFKAPAKYLAFQLARLDGEDPKRPPFPPRRPRKKGEDLDLPESQTSSSSSSSSSSSQ</sequence>
<comment type="caution">
    <text evidence="6">The sequence shown here is derived from an EMBL/GenBank/DDBJ whole genome shotgun (WGS) entry which is preliminary data.</text>
</comment>
<dbReference type="Proteomes" id="UP001230188">
    <property type="component" value="Unassembled WGS sequence"/>
</dbReference>
<proteinExistence type="inferred from homology"/>
<evidence type="ECO:0000313" key="7">
    <source>
        <dbReference type="Proteomes" id="UP001230188"/>
    </source>
</evidence>
<evidence type="ECO:0000256" key="3">
    <source>
        <dbReference type="SAM" id="MobiDB-lite"/>
    </source>
</evidence>
<evidence type="ECO:0008006" key="8">
    <source>
        <dbReference type="Google" id="ProtNLM"/>
    </source>
</evidence>
<feature type="transmembrane region" description="Helical" evidence="4">
    <location>
        <begin position="105"/>
        <end position="130"/>
    </location>
</feature>
<feature type="transmembrane region" description="Helical" evidence="4">
    <location>
        <begin position="368"/>
        <end position="395"/>
    </location>
</feature>
<comment type="similarity">
    <text evidence="1">Belongs to the multi antimicrobial extrusion (MATE) (TC 2.A.66.1) family.</text>
</comment>
<keyword evidence="5" id="KW-0732">Signal</keyword>
<dbReference type="AlphaFoldDB" id="A0AAD7UE18"/>
<dbReference type="Pfam" id="PF01554">
    <property type="entry name" value="MatE"/>
    <property type="match status" value="2"/>
</dbReference>
<gene>
    <name evidence="6" type="ORF">CTAYLR_007858</name>
</gene>
<keyword evidence="4" id="KW-1133">Transmembrane helix</keyword>
<feature type="transmembrane region" description="Helical" evidence="4">
    <location>
        <begin position="437"/>
        <end position="458"/>
    </location>
</feature>
<feature type="transmembrane region" description="Helical" evidence="4">
    <location>
        <begin position="248"/>
        <end position="268"/>
    </location>
</feature>
<protein>
    <recommendedName>
        <fullName evidence="8">Multidrug and toxic compound extrusion protein</fullName>
    </recommendedName>
</protein>
<keyword evidence="7" id="KW-1185">Reference proteome</keyword>
<evidence type="ECO:0000313" key="6">
    <source>
        <dbReference type="EMBL" id="KAJ8602287.1"/>
    </source>
</evidence>
<evidence type="ECO:0000256" key="5">
    <source>
        <dbReference type="SAM" id="SignalP"/>
    </source>
</evidence>
<dbReference type="GO" id="GO:0042910">
    <property type="term" value="F:xenobiotic transmembrane transporter activity"/>
    <property type="evidence" value="ECO:0007669"/>
    <property type="project" value="InterPro"/>
</dbReference>
<keyword evidence="2" id="KW-0813">Transport</keyword>
<feature type="region of interest" description="Disordered" evidence="3">
    <location>
        <begin position="490"/>
        <end position="530"/>
    </location>
</feature>
<dbReference type="PANTHER" id="PTHR43298:SF2">
    <property type="entry name" value="FMN_FAD EXPORTER YEEO-RELATED"/>
    <property type="match status" value="1"/>
</dbReference>
<feature type="transmembrane region" description="Helical" evidence="4">
    <location>
        <begin position="407"/>
        <end position="425"/>
    </location>
</feature>
<feature type="transmembrane region" description="Helical" evidence="4">
    <location>
        <begin position="333"/>
        <end position="356"/>
    </location>
</feature>
<accession>A0AAD7UE18</accession>
<dbReference type="InterPro" id="IPR050222">
    <property type="entry name" value="MATE_MdtK"/>
</dbReference>
<feature type="chain" id="PRO_5042104284" description="Multidrug and toxic compound extrusion protein" evidence="5">
    <location>
        <begin position="21"/>
        <end position="530"/>
    </location>
</feature>
<keyword evidence="4" id="KW-0472">Membrane</keyword>
<evidence type="ECO:0000256" key="4">
    <source>
        <dbReference type="SAM" id="Phobius"/>
    </source>
</evidence>
<name>A0AAD7UE18_9STRA</name>
<feature type="transmembrane region" description="Helical" evidence="4">
    <location>
        <begin position="142"/>
        <end position="165"/>
    </location>
</feature>
<evidence type="ECO:0000256" key="2">
    <source>
        <dbReference type="ARBA" id="ARBA00022448"/>
    </source>
</evidence>
<feature type="compositionally biased region" description="Low complexity" evidence="3">
    <location>
        <begin position="519"/>
        <end position="530"/>
    </location>
</feature>
<organism evidence="6 7">
    <name type="scientific">Chrysophaeum taylorii</name>
    <dbReference type="NCBI Taxonomy" id="2483200"/>
    <lineage>
        <taxon>Eukaryota</taxon>
        <taxon>Sar</taxon>
        <taxon>Stramenopiles</taxon>
        <taxon>Ochrophyta</taxon>
        <taxon>Pelagophyceae</taxon>
        <taxon>Pelagomonadales</taxon>
        <taxon>Pelagomonadaceae</taxon>
        <taxon>Chrysophaeum</taxon>
    </lineage>
</organism>
<dbReference type="NCBIfam" id="TIGR00797">
    <property type="entry name" value="matE"/>
    <property type="match status" value="1"/>
</dbReference>
<feature type="transmembrane region" description="Helical" evidence="4">
    <location>
        <begin position="221"/>
        <end position="242"/>
    </location>
</feature>
<reference evidence="6" key="1">
    <citation type="submission" date="2023-01" db="EMBL/GenBank/DDBJ databases">
        <title>Metagenome sequencing of chrysophaentin producing Chrysophaeum taylorii.</title>
        <authorList>
            <person name="Davison J."/>
            <person name="Bewley C."/>
        </authorList>
    </citation>
    <scope>NUCLEOTIDE SEQUENCE</scope>
    <source>
        <strain evidence="6">NIES-1699</strain>
    </source>
</reference>
<feature type="transmembrane region" description="Helical" evidence="4">
    <location>
        <begin position="289"/>
        <end position="313"/>
    </location>
</feature>
<dbReference type="InterPro" id="IPR002528">
    <property type="entry name" value="MATE_fam"/>
</dbReference>
<keyword evidence="4" id="KW-0812">Transmembrane</keyword>
<dbReference type="EMBL" id="JAQMWT010000387">
    <property type="protein sequence ID" value="KAJ8602287.1"/>
    <property type="molecule type" value="Genomic_DNA"/>
</dbReference>
<dbReference type="GO" id="GO:0005886">
    <property type="term" value="C:plasma membrane"/>
    <property type="evidence" value="ECO:0007669"/>
    <property type="project" value="TreeGrafter"/>
</dbReference>
<evidence type="ECO:0000256" key="1">
    <source>
        <dbReference type="ARBA" id="ARBA00010199"/>
    </source>
</evidence>
<feature type="signal peptide" evidence="5">
    <location>
        <begin position="1"/>
        <end position="20"/>
    </location>
</feature>